<feature type="compositionally biased region" description="Basic residues" evidence="1">
    <location>
        <begin position="297"/>
        <end position="308"/>
    </location>
</feature>
<evidence type="ECO:0000259" key="2">
    <source>
        <dbReference type="Pfam" id="PF15963"/>
    </source>
</evidence>
<feature type="compositionally biased region" description="Basic residues" evidence="1">
    <location>
        <begin position="370"/>
        <end position="380"/>
    </location>
</feature>
<evidence type="ECO:0000313" key="3">
    <source>
        <dbReference type="EMBL" id="KAF1972207.1"/>
    </source>
</evidence>
<reference evidence="3" key="1">
    <citation type="journal article" date="2020" name="Stud. Mycol.">
        <title>101 Dothideomycetes genomes: a test case for predicting lifestyles and emergence of pathogens.</title>
        <authorList>
            <person name="Haridas S."/>
            <person name="Albert R."/>
            <person name="Binder M."/>
            <person name="Bloem J."/>
            <person name="Labutti K."/>
            <person name="Salamov A."/>
            <person name="Andreopoulos B."/>
            <person name="Baker S."/>
            <person name="Barry K."/>
            <person name="Bills G."/>
            <person name="Bluhm B."/>
            <person name="Cannon C."/>
            <person name="Castanera R."/>
            <person name="Culley D."/>
            <person name="Daum C."/>
            <person name="Ezra D."/>
            <person name="Gonzalez J."/>
            <person name="Henrissat B."/>
            <person name="Kuo A."/>
            <person name="Liang C."/>
            <person name="Lipzen A."/>
            <person name="Lutzoni F."/>
            <person name="Magnuson J."/>
            <person name="Mondo S."/>
            <person name="Nolan M."/>
            <person name="Ohm R."/>
            <person name="Pangilinan J."/>
            <person name="Park H.-J."/>
            <person name="Ramirez L."/>
            <person name="Alfaro M."/>
            <person name="Sun H."/>
            <person name="Tritt A."/>
            <person name="Yoshinaga Y."/>
            <person name="Zwiers L.-H."/>
            <person name="Turgeon B."/>
            <person name="Goodwin S."/>
            <person name="Spatafora J."/>
            <person name="Crous P."/>
            <person name="Grigoriev I."/>
        </authorList>
    </citation>
    <scope>NUCLEOTIDE SEQUENCE</scope>
    <source>
        <strain evidence="3">CBS 107.79</strain>
    </source>
</reference>
<feature type="compositionally biased region" description="Low complexity" evidence="1">
    <location>
        <begin position="203"/>
        <end position="222"/>
    </location>
</feature>
<proteinExistence type="predicted"/>
<sequence>MAMSGEGEPKAAPKAPAITSAFINKGAKTFAPKKAIRRRPAAATAPKAPIPPTSTPQALQPDTAPVVEQATPQPDATPAVEQQTPPQLPTPTATQEPVQQDHTAPELPTATASPSTTSPAVEPSPTPVLTTEEAVSLEPPAPLTVASSLIKDASGPSPERQGTVTPQDGEPQQAEQENVPAAQQEAALDAPVEDAGPETNQITATVAEHTTADAAEAVADAVQPAETASHTTDAPSSAPVLTTATLTDTAPVPAQNNPSADSVIATQPATRRARGAPTWNAVNATIDNAAGPATTPKPRKPSGRRRAKPVTLRNMEEEEEETAAEAPEGEDAEEDFVPPRAKRPSAKARGKRKAAEASTGEAGGDTQPPAKKKRQSRRTSAKNTIPTEDGQNVEPGPATGTEQVLENGQSIEDGPNGESSATAVRPKPSRKRKRQTTSQADDAIEGEQQPKRKTRPPRAPTPSDAEDEEIDPDEVFMGDLARRNIRFGRLSQREKKMRTIDWEEVKQRQKNKEAEQMKSREITERILREQQEKEDALRTQQEQANYELRDGKMHIAEGSGQVDHERIVEEMLTEVVEEDDYTNRINARSFMRDNKRHPEEFLLPGQGKRWNVKSTADFYDALRMFGTDFGMMTSLFEGVSRRSLKLKFTREEKKNPEAIKEILRQESTRLKDWDEFLRASGKKNEEYNRVEEIKRKFEDEERKHREEIEEARKEYEEIKRQKEIAGVVDDEEEGAGNEGKKKKKGKKGKEKQVTFQQDEEGVEILEVGENDGWGEH</sequence>
<feature type="compositionally biased region" description="Acidic residues" evidence="1">
    <location>
        <begin position="464"/>
        <end position="476"/>
    </location>
</feature>
<organism evidence="3 4">
    <name type="scientific">Bimuria novae-zelandiae CBS 107.79</name>
    <dbReference type="NCBI Taxonomy" id="1447943"/>
    <lineage>
        <taxon>Eukaryota</taxon>
        <taxon>Fungi</taxon>
        <taxon>Dikarya</taxon>
        <taxon>Ascomycota</taxon>
        <taxon>Pezizomycotina</taxon>
        <taxon>Dothideomycetes</taxon>
        <taxon>Pleosporomycetidae</taxon>
        <taxon>Pleosporales</taxon>
        <taxon>Massarineae</taxon>
        <taxon>Didymosphaeriaceae</taxon>
        <taxon>Bimuria</taxon>
    </lineage>
</organism>
<keyword evidence="4" id="KW-1185">Reference proteome</keyword>
<feature type="region of interest" description="Disordered" evidence="1">
    <location>
        <begin position="723"/>
        <end position="776"/>
    </location>
</feature>
<feature type="compositionally biased region" description="Polar residues" evidence="1">
    <location>
        <begin position="226"/>
        <end position="269"/>
    </location>
</feature>
<evidence type="ECO:0000313" key="4">
    <source>
        <dbReference type="Proteomes" id="UP000800036"/>
    </source>
</evidence>
<protein>
    <recommendedName>
        <fullName evidence="2">Transcription factor TFIIIB component B'' Myb domain-containing protein</fullName>
    </recommendedName>
</protein>
<dbReference type="AlphaFoldDB" id="A0A6A5VG05"/>
<feature type="domain" description="Transcription factor TFIIIB component B'' Myb" evidence="2">
    <location>
        <begin position="608"/>
        <end position="686"/>
    </location>
</feature>
<dbReference type="GO" id="GO:0001156">
    <property type="term" value="F:TFIIIC-class transcription factor complex binding"/>
    <property type="evidence" value="ECO:0007669"/>
    <property type="project" value="TreeGrafter"/>
</dbReference>
<feature type="compositionally biased region" description="Polar residues" evidence="1">
    <location>
        <begin position="381"/>
        <end position="390"/>
    </location>
</feature>
<feature type="compositionally biased region" description="Basic residues" evidence="1">
    <location>
        <begin position="740"/>
        <end position="749"/>
    </location>
</feature>
<dbReference type="Pfam" id="PF15963">
    <property type="entry name" value="Myb_DNA-bind_7"/>
    <property type="match status" value="1"/>
</dbReference>
<feature type="compositionally biased region" description="Acidic residues" evidence="1">
    <location>
        <begin position="757"/>
        <end position="769"/>
    </location>
</feature>
<dbReference type="Proteomes" id="UP000800036">
    <property type="component" value="Unassembled WGS sequence"/>
</dbReference>
<dbReference type="EMBL" id="ML976688">
    <property type="protein sequence ID" value="KAF1972207.1"/>
    <property type="molecule type" value="Genomic_DNA"/>
</dbReference>
<dbReference type="GO" id="GO:0070898">
    <property type="term" value="P:RNA polymerase III preinitiation complex assembly"/>
    <property type="evidence" value="ECO:0007669"/>
    <property type="project" value="TreeGrafter"/>
</dbReference>
<feature type="region of interest" description="Disordered" evidence="1">
    <location>
        <begin position="1"/>
        <end position="481"/>
    </location>
</feature>
<dbReference type="PANTHER" id="PTHR22929">
    <property type="entry name" value="RNA POLYMERASE III TRANSCRIPTION INITIATION FACTOR B"/>
    <property type="match status" value="1"/>
</dbReference>
<dbReference type="PANTHER" id="PTHR22929:SF0">
    <property type="entry name" value="TRANSCRIPTION FACTOR TFIIIB COMPONENT B'' HOMOLOG"/>
    <property type="match status" value="1"/>
</dbReference>
<feature type="compositionally biased region" description="Low complexity" evidence="1">
    <location>
        <begin position="82"/>
        <end position="95"/>
    </location>
</feature>
<dbReference type="GO" id="GO:0000126">
    <property type="term" value="C:transcription factor TFIIIB complex"/>
    <property type="evidence" value="ECO:0007669"/>
    <property type="project" value="TreeGrafter"/>
</dbReference>
<dbReference type="InterPro" id="IPR039467">
    <property type="entry name" value="TFIIIB_B''_Myb"/>
</dbReference>
<gene>
    <name evidence="3" type="ORF">BU23DRAFT_535132</name>
</gene>
<name>A0A6A5VG05_9PLEO</name>
<feature type="compositionally biased region" description="Basic residues" evidence="1">
    <location>
        <begin position="340"/>
        <end position="352"/>
    </location>
</feature>
<feature type="compositionally biased region" description="Low complexity" evidence="1">
    <location>
        <begin position="105"/>
        <end position="123"/>
    </location>
</feature>
<evidence type="ECO:0000256" key="1">
    <source>
        <dbReference type="SAM" id="MobiDB-lite"/>
    </source>
</evidence>
<feature type="compositionally biased region" description="Acidic residues" evidence="1">
    <location>
        <begin position="316"/>
        <end position="336"/>
    </location>
</feature>
<dbReference type="OrthoDB" id="272624at2759"/>
<accession>A0A6A5VG05</accession>
<feature type="compositionally biased region" description="Polar residues" evidence="1">
    <location>
        <begin position="400"/>
        <end position="410"/>
    </location>
</feature>